<evidence type="ECO:0000256" key="3">
    <source>
        <dbReference type="ARBA" id="ARBA00022695"/>
    </source>
</evidence>
<evidence type="ECO:0000256" key="6">
    <source>
        <dbReference type="ARBA" id="ARBA00023277"/>
    </source>
</evidence>
<dbReference type="Pfam" id="PF01467">
    <property type="entry name" value="CTP_transf_like"/>
    <property type="match status" value="1"/>
</dbReference>
<gene>
    <name evidence="9" type="ORF">GCM10023092_00670</name>
</gene>
<dbReference type="InterPro" id="IPR011914">
    <property type="entry name" value="RfaE_dom_II"/>
</dbReference>
<dbReference type="InterPro" id="IPR004821">
    <property type="entry name" value="Cyt_trans-like"/>
</dbReference>
<dbReference type="SUPFAM" id="SSF52374">
    <property type="entry name" value="Nucleotidylyl transferase"/>
    <property type="match status" value="1"/>
</dbReference>
<evidence type="ECO:0000256" key="2">
    <source>
        <dbReference type="ARBA" id="ARBA00022679"/>
    </source>
</evidence>
<dbReference type="NCBIfam" id="TIGR00125">
    <property type="entry name" value="cyt_tran_rel"/>
    <property type="match status" value="1"/>
</dbReference>
<dbReference type="InterPro" id="IPR050385">
    <property type="entry name" value="Archaeal_FAD_synthase"/>
</dbReference>
<organism evidence="9 10">
    <name type="scientific">Rurimicrobium arvi</name>
    <dbReference type="NCBI Taxonomy" id="2049916"/>
    <lineage>
        <taxon>Bacteria</taxon>
        <taxon>Pseudomonadati</taxon>
        <taxon>Bacteroidota</taxon>
        <taxon>Chitinophagia</taxon>
        <taxon>Chitinophagales</taxon>
        <taxon>Chitinophagaceae</taxon>
        <taxon>Rurimicrobium</taxon>
    </lineage>
</organism>
<name>A0ABP8MD12_9BACT</name>
<evidence type="ECO:0000256" key="5">
    <source>
        <dbReference type="ARBA" id="ARBA00022840"/>
    </source>
</evidence>
<keyword evidence="6" id="KW-0119">Carbohydrate metabolism</keyword>
<dbReference type="RefSeq" id="WP_344821526.1">
    <property type="nucleotide sequence ID" value="NZ_BAABEZ010000001.1"/>
</dbReference>
<dbReference type="EMBL" id="BAABEZ010000001">
    <property type="protein sequence ID" value="GAA4448329.1"/>
    <property type="molecule type" value="Genomic_DNA"/>
</dbReference>
<dbReference type="NCBIfam" id="TIGR02199">
    <property type="entry name" value="rfaE_dom_II"/>
    <property type="match status" value="1"/>
</dbReference>
<sequence length="163" mass="17727">MSKLQWIRQKIKALPEAVTAVNAQRVRGKKIVFTNGCFDILHHGHLDLLAKAADEGNILIVGINTDASVKKLKGEKRPVNTQQDRAFQVASLLCVDMVVLFDEDTPLTLIEALRPDVLVKGGDYTFDTIVGAKEVSARGGKVAVIPFVSGYSTTGLIDIIRSL</sequence>
<keyword evidence="4" id="KW-0547">Nucleotide-binding</keyword>
<comment type="catalytic activity">
    <reaction evidence="7">
        <text>D-glycero-beta-D-manno-heptose 1-phosphate + ATP + H(+) = ADP-D-glycero-beta-D-manno-heptose + diphosphate</text>
        <dbReference type="Rhea" id="RHEA:27465"/>
        <dbReference type="ChEBI" id="CHEBI:15378"/>
        <dbReference type="ChEBI" id="CHEBI:30616"/>
        <dbReference type="ChEBI" id="CHEBI:33019"/>
        <dbReference type="ChEBI" id="CHEBI:59967"/>
        <dbReference type="ChEBI" id="CHEBI:61593"/>
        <dbReference type="EC" id="2.7.7.70"/>
    </reaction>
</comment>
<dbReference type="InterPro" id="IPR014729">
    <property type="entry name" value="Rossmann-like_a/b/a_fold"/>
</dbReference>
<reference evidence="10" key="1">
    <citation type="journal article" date="2019" name="Int. J. Syst. Evol. Microbiol.">
        <title>The Global Catalogue of Microorganisms (GCM) 10K type strain sequencing project: providing services to taxonomists for standard genome sequencing and annotation.</title>
        <authorList>
            <consortium name="The Broad Institute Genomics Platform"/>
            <consortium name="The Broad Institute Genome Sequencing Center for Infectious Disease"/>
            <person name="Wu L."/>
            <person name="Ma J."/>
        </authorList>
    </citation>
    <scope>NUCLEOTIDE SEQUENCE [LARGE SCALE GENOMIC DNA]</scope>
    <source>
        <strain evidence="10">JCM 31921</strain>
    </source>
</reference>
<proteinExistence type="predicted"/>
<evidence type="ECO:0000313" key="9">
    <source>
        <dbReference type="EMBL" id="GAA4448329.1"/>
    </source>
</evidence>
<evidence type="ECO:0000256" key="4">
    <source>
        <dbReference type="ARBA" id="ARBA00022741"/>
    </source>
</evidence>
<accession>A0ABP8MD12</accession>
<keyword evidence="3" id="KW-0548">Nucleotidyltransferase</keyword>
<evidence type="ECO:0000259" key="8">
    <source>
        <dbReference type="Pfam" id="PF01467"/>
    </source>
</evidence>
<dbReference type="Proteomes" id="UP001501410">
    <property type="component" value="Unassembled WGS sequence"/>
</dbReference>
<dbReference type="Gene3D" id="3.40.50.620">
    <property type="entry name" value="HUPs"/>
    <property type="match status" value="1"/>
</dbReference>
<dbReference type="PANTHER" id="PTHR43793">
    <property type="entry name" value="FAD SYNTHASE"/>
    <property type="match status" value="1"/>
</dbReference>
<dbReference type="PANTHER" id="PTHR43793:SF2">
    <property type="entry name" value="BIFUNCTIONAL PROTEIN HLDE"/>
    <property type="match status" value="1"/>
</dbReference>
<keyword evidence="2" id="KW-0808">Transferase</keyword>
<evidence type="ECO:0000256" key="7">
    <source>
        <dbReference type="ARBA" id="ARBA00047428"/>
    </source>
</evidence>
<dbReference type="EC" id="2.7.7.70" evidence="1"/>
<protein>
    <recommendedName>
        <fullName evidence="1">D-glycero-beta-D-manno-heptose 1-phosphate adenylyltransferase</fullName>
        <ecNumber evidence="1">2.7.7.70</ecNumber>
    </recommendedName>
</protein>
<evidence type="ECO:0000256" key="1">
    <source>
        <dbReference type="ARBA" id="ARBA00012519"/>
    </source>
</evidence>
<comment type="caution">
    <text evidence="9">The sequence shown here is derived from an EMBL/GenBank/DDBJ whole genome shotgun (WGS) entry which is preliminary data.</text>
</comment>
<keyword evidence="5" id="KW-0067">ATP-binding</keyword>
<feature type="domain" description="Cytidyltransferase-like" evidence="8">
    <location>
        <begin position="33"/>
        <end position="131"/>
    </location>
</feature>
<evidence type="ECO:0000313" key="10">
    <source>
        <dbReference type="Proteomes" id="UP001501410"/>
    </source>
</evidence>
<keyword evidence="10" id="KW-1185">Reference proteome</keyword>